<keyword evidence="2" id="KW-1185">Reference proteome</keyword>
<comment type="caution">
    <text evidence="1">The sequence shown here is derived from an EMBL/GenBank/DDBJ whole genome shotgun (WGS) entry which is preliminary data.</text>
</comment>
<proteinExistence type="predicted"/>
<reference evidence="2" key="1">
    <citation type="journal article" date="2016" name="Nat. Biotechnol.">
        <title>Sequencing wild and cultivated cassava and related species reveals extensive interspecific hybridization and genetic diversity.</title>
        <authorList>
            <person name="Bredeson J.V."/>
            <person name="Lyons J.B."/>
            <person name="Prochnik S.E."/>
            <person name="Wu G.A."/>
            <person name="Ha C.M."/>
            <person name="Edsinger-Gonzales E."/>
            <person name="Grimwood J."/>
            <person name="Schmutz J."/>
            <person name="Rabbi I.Y."/>
            <person name="Egesi C."/>
            <person name="Nauluvula P."/>
            <person name="Lebot V."/>
            <person name="Ndunguru J."/>
            <person name="Mkamilo G."/>
            <person name="Bart R.S."/>
            <person name="Setter T.L."/>
            <person name="Gleadow R.M."/>
            <person name="Kulakow P."/>
            <person name="Ferguson M.E."/>
            <person name="Rounsley S."/>
            <person name="Rokhsar D.S."/>
        </authorList>
    </citation>
    <scope>NUCLEOTIDE SEQUENCE [LARGE SCALE GENOMIC DNA]</scope>
    <source>
        <strain evidence="2">cv. AM560-2</strain>
    </source>
</reference>
<protein>
    <submittedName>
        <fullName evidence="1">Uncharacterized protein</fullName>
    </submittedName>
</protein>
<gene>
    <name evidence="1" type="ORF">MANES_16G057275v8</name>
</gene>
<name>A0ACC8CBV5_MANES</name>
<evidence type="ECO:0000313" key="2">
    <source>
        <dbReference type="Proteomes" id="UP000091857"/>
    </source>
</evidence>
<dbReference type="Proteomes" id="UP000091857">
    <property type="component" value="Chromosome 16"/>
</dbReference>
<sequence>MQSVFEMTDLGEMTFFLGLEVHQTSHGTFICQEKYANKVLKKFGMENCSSINTPLAQNEKLSKEDDSEKIDSRIYRSVIGCLLYLAASRPDIMFITSQLSRFMHNPSQRHFKATKRVLRYVKGTSNLGIWFKASQEVKLIGYTDSDWGGSVDDMKSTSRFMFSIGSGAVSWSSRKQEVVAQCTAEA</sequence>
<evidence type="ECO:0000313" key="1">
    <source>
        <dbReference type="EMBL" id="OAY26667.2"/>
    </source>
</evidence>
<organism evidence="1 2">
    <name type="scientific">Manihot esculenta</name>
    <name type="common">Cassava</name>
    <name type="synonym">Jatropha manihot</name>
    <dbReference type="NCBI Taxonomy" id="3983"/>
    <lineage>
        <taxon>Eukaryota</taxon>
        <taxon>Viridiplantae</taxon>
        <taxon>Streptophyta</taxon>
        <taxon>Embryophyta</taxon>
        <taxon>Tracheophyta</taxon>
        <taxon>Spermatophyta</taxon>
        <taxon>Magnoliopsida</taxon>
        <taxon>eudicotyledons</taxon>
        <taxon>Gunneridae</taxon>
        <taxon>Pentapetalae</taxon>
        <taxon>rosids</taxon>
        <taxon>fabids</taxon>
        <taxon>Malpighiales</taxon>
        <taxon>Euphorbiaceae</taxon>
        <taxon>Crotonoideae</taxon>
        <taxon>Manihoteae</taxon>
        <taxon>Manihot</taxon>
    </lineage>
</organism>
<dbReference type="EMBL" id="CM004402">
    <property type="protein sequence ID" value="OAY26667.2"/>
    <property type="molecule type" value="Genomic_DNA"/>
</dbReference>
<accession>A0ACC8CBV5</accession>